<dbReference type="AlphaFoldDB" id="A0A316VAA8"/>
<evidence type="ECO:0000256" key="1">
    <source>
        <dbReference type="ARBA" id="ARBA00004496"/>
    </source>
</evidence>
<dbReference type="GO" id="GO:0000176">
    <property type="term" value="C:nuclear exosome (RNase complex)"/>
    <property type="evidence" value="ECO:0007669"/>
    <property type="project" value="UniProtKB-ARBA"/>
</dbReference>
<evidence type="ECO:0000313" key="9">
    <source>
        <dbReference type="EMBL" id="PWN33998.1"/>
    </source>
</evidence>
<dbReference type="GO" id="GO:0003723">
    <property type="term" value="F:RNA binding"/>
    <property type="evidence" value="ECO:0007669"/>
    <property type="project" value="TreeGrafter"/>
</dbReference>
<evidence type="ECO:0000256" key="3">
    <source>
        <dbReference type="ARBA" id="ARBA00006678"/>
    </source>
</evidence>
<dbReference type="GO" id="GO:0034475">
    <property type="term" value="P:U4 snRNA 3'-end processing"/>
    <property type="evidence" value="ECO:0007669"/>
    <property type="project" value="TreeGrafter"/>
</dbReference>
<dbReference type="GO" id="GO:0071051">
    <property type="term" value="P:poly(A)-dependent snoRNA 3'-end processing"/>
    <property type="evidence" value="ECO:0007669"/>
    <property type="project" value="TreeGrafter"/>
</dbReference>
<dbReference type="RefSeq" id="XP_025354300.1">
    <property type="nucleotide sequence ID" value="XM_025502687.1"/>
</dbReference>
<keyword evidence="5" id="KW-0271">Exosome</keyword>
<keyword evidence="4" id="KW-0963">Cytoplasm</keyword>
<keyword evidence="10" id="KW-1185">Reference proteome</keyword>
<dbReference type="SUPFAM" id="SSF55666">
    <property type="entry name" value="Ribonuclease PH domain 2-like"/>
    <property type="match status" value="1"/>
</dbReference>
<dbReference type="FunCoup" id="A0A316VAA8">
    <property type="interactions" value="350"/>
</dbReference>
<dbReference type="STRING" id="1280837.A0A316VAA8"/>
<feature type="domain" description="Exoribonuclease phosphorolytic" evidence="8">
    <location>
        <begin position="42"/>
        <end position="165"/>
    </location>
</feature>
<evidence type="ECO:0000259" key="8">
    <source>
        <dbReference type="Pfam" id="PF01138"/>
    </source>
</evidence>
<dbReference type="PANTHER" id="PTHR11953">
    <property type="entry name" value="EXOSOME COMPLEX COMPONENT"/>
    <property type="match status" value="1"/>
</dbReference>
<dbReference type="GO" id="GO:0071028">
    <property type="term" value="P:nuclear mRNA surveillance"/>
    <property type="evidence" value="ECO:0007669"/>
    <property type="project" value="TreeGrafter"/>
</dbReference>
<sequence length="293" mass="31941">MSRLEILNSGSLRLDGRRPHELRSLALHITPENAHSDEFASFNSGTNPKSDGSARVEQGLTVVHASVYGPREAKQRSSTLHDRAVLQCEVTIEPWSGRDRRKRSRADRRIAEICAALESTFEPVVQTHLYPRSTIDIFVSVERQDGGVLPCAINAVTLALLDAGISMSDYVVALSVGLHLQSGKTLLDLSSHEETALPHLIAATLPRSGKITLAQLETRIHANVVQEMLAVVGQACSVLHSEMDIAMQERTKQLADALGGSGLGNRKDEALTQQLLDSVQEDIDDDADHSMNM</sequence>
<protein>
    <recommendedName>
        <fullName evidence="7">Ribosomal RNA-processing protein 41</fullName>
    </recommendedName>
</protein>
<dbReference type="GO" id="GO:0005840">
    <property type="term" value="C:ribosome"/>
    <property type="evidence" value="ECO:0007669"/>
    <property type="project" value="UniProtKB-KW"/>
</dbReference>
<comment type="subcellular location">
    <subcellularLocation>
        <location evidence="1">Cytoplasm</location>
    </subcellularLocation>
    <subcellularLocation>
        <location evidence="2">Nucleus</location>
        <location evidence="2">Nucleolus</location>
    </subcellularLocation>
</comment>
<dbReference type="SUPFAM" id="SSF54211">
    <property type="entry name" value="Ribosomal protein S5 domain 2-like"/>
    <property type="match status" value="1"/>
</dbReference>
<dbReference type="GO" id="GO:0016075">
    <property type="term" value="P:rRNA catabolic process"/>
    <property type="evidence" value="ECO:0007669"/>
    <property type="project" value="TreeGrafter"/>
</dbReference>
<dbReference type="InParanoid" id="A0A316VAA8"/>
<dbReference type="FunFam" id="3.30.230.70:FF:000004">
    <property type="entry name" value="Exosome complex component Rrp41"/>
    <property type="match status" value="1"/>
</dbReference>
<dbReference type="GO" id="GO:0005730">
    <property type="term" value="C:nucleolus"/>
    <property type="evidence" value="ECO:0007669"/>
    <property type="project" value="UniProtKB-SubCell"/>
</dbReference>
<dbReference type="InterPro" id="IPR020568">
    <property type="entry name" value="Ribosomal_Su5_D2-typ_SF"/>
</dbReference>
<dbReference type="InterPro" id="IPR001247">
    <property type="entry name" value="ExoRNase_PH_dom1"/>
</dbReference>
<dbReference type="EMBL" id="KZ819604">
    <property type="protein sequence ID" value="PWN33998.1"/>
    <property type="molecule type" value="Genomic_DNA"/>
</dbReference>
<dbReference type="Pfam" id="PF01138">
    <property type="entry name" value="RNase_PH"/>
    <property type="match status" value="1"/>
</dbReference>
<name>A0A316VAA8_9BASI</name>
<dbReference type="InterPro" id="IPR036345">
    <property type="entry name" value="ExoRNase_PH_dom2_sf"/>
</dbReference>
<reference evidence="9 10" key="1">
    <citation type="journal article" date="2018" name="Mol. Biol. Evol.">
        <title>Broad Genomic Sampling Reveals a Smut Pathogenic Ancestry of the Fungal Clade Ustilaginomycotina.</title>
        <authorList>
            <person name="Kijpornyongpan T."/>
            <person name="Mondo S.J."/>
            <person name="Barry K."/>
            <person name="Sandor L."/>
            <person name="Lee J."/>
            <person name="Lipzen A."/>
            <person name="Pangilinan J."/>
            <person name="LaButti K."/>
            <person name="Hainaut M."/>
            <person name="Henrissat B."/>
            <person name="Grigoriev I.V."/>
            <person name="Spatafora J.W."/>
            <person name="Aime M.C."/>
        </authorList>
    </citation>
    <scope>NUCLEOTIDE SEQUENCE [LARGE SCALE GENOMIC DNA]</scope>
    <source>
        <strain evidence="9 10">MCA 3882</strain>
    </source>
</reference>
<keyword evidence="9" id="KW-0689">Ribosomal protein</keyword>
<evidence type="ECO:0000256" key="2">
    <source>
        <dbReference type="ARBA" id="ARBA00004604"/>
    </source>
</evidence>
<dbReference type="Gene3D" id="3.30.230.70">
    <property type="entry name" value="GHMP Kinase, N-terminal domain"/>
    <property type="match status" value="1"/>
</dbReference>
<dbReference type="InterPro" id="IPR027408">
    <property type="entry name" value="PNPase/RNase_PH_dom_sf"/>
</dbReference>
<proteinExistence type="inferred from homology"/>
<organism evidence="9 10">
    <name type="scientific">Meira miltonrushii</name>
    <dbReference type="NCBI Taxonomy" id="1280837"/>
    <lineage>
        <taxon>Eukaryota</taxon>
        <taxon>Fungi</taxon>
        <taxon>Dikarya</taxon>
        <taxon>Basidiomycota</taxon>
        <taxon>Ustilaginomycotina</taxon>
        <taxon>Exobasidiomycetes</taxon>
        <taxon>Exobasidiales</taxon>
        <taxon>Brachybasidiaceae</taxon>
        <taxon>Meira</taxon>
    </lineage>
</organism>
<evidence type="ECO:0000256" key="5">
    <source>
        <dbReference type="ARBA" id="ARBA00022835"/>
    </source>
</evidence>
<gene>
    <name evidence="9" type="ORF">FA14DRAFT_67591</name>
</gene>
<dbReference type="PANTHER" id="PTHR11953:SF0">
    <property type="entry name" value="EXOSOME COMPLEX COMPONENT RRP41"/>
    <property type="match status" value="1"/>
</dbReference>
<dbReference type="CDD" id="cd11370">
    <property type="entry name" value="RNase_PH_RRP41"/>
    <property type="match status" value="1"/>
</dbReference>
<evidence type="ECO:0000256" key="6">
    <source>
        <dbReference type="ARBA" id="ARBA00063066"/>
    </source>
</evidence>
<dbReference type="GO" id="GO:0000177">
    <property type="term" value="C:cytoplasmic exosome (RNase complex)"/>
    <property type="evidence" value="ECO:0007669"/>
    <property type="project" value="TreeGrafter"/>
</dbReference>
<accession>A0A316VAA8</accession>
<dbReference type="InterPro" id="IPR050080">
    <property type="entry name" value="RNase_PH"/>
</dbReference>
<evidence type="ECO:0000256" key="4">
    <source>
        <dbReference type="ARBA" id="ARBA00022490"/>
    </source>
</evidence>
<evidence type="ECO:0000256" key="7">
    <source>
        <dbReference type="ARBA" id="ARBA00077929"/>
    </source>
</evidence>
<evidence type="ECO:0000313" key="10">
    <source>
        <dbReference type="Proteomes" id="UP000245771"/>
    </source>
</evidence>
<dbReference type="GeneID" id="37024468"/>
<comment type="similarity">
    <text evidence="3">Belongs to the RNase PH family.</text>
</comment>
<comment type="subunit">
    <text evidence="6">Component of the RNA exosome complex. Specifically part of the catalytically inactive RNA exosome core complex (Exo-9) which may associate with the catalytic subunits RRP6 and DIS3 in cytoplasmic- and nuclear-specific RNA exosome complex forms. Exo-9 is formed by a hexameric base ring of RNase PH domain-containing subunits and a cap ring consisting of CSL4, RRP4 and RRP40.</text>
</comment>
<dbReference type="OrthoDB" id="437922at2759"/>
<dbReference type="Proteomes" id="UP000245771">
    <property type="component" value="Unassembled WGS sequence"/>
</dbReference>
<keyword evidence="9" id="KW-0687">Ribonucleoprotein</keyword>